<keyword evidence="1" id="KW-0472">Membrane</keyword>
<dbReference type="RefSeq" id="WP_147057853.1">
    <property type="nucleotide sequence ID" value="NZ_CP042437.1"/>
</dbReference>
<dbReference type="Proteomes" id="UP000321362">
    <property type="component" value="Chromosome"/>
</dbReference>
<accession>A0A5B8W511</accession>
<keyword evidence="1" id="KW-1133">Transmembrane helix</keyword>
<feature type="transmembrane region" description="Helical" evidence="1">
    <location>
        <begin position="125"/>
        <end position="144"/>
    </location>
</feature>
<gene>
    <name evidence="2" type="ORF">FSB76_23830</name>
</gene>
<dbReference type="EMBL" id="CP042437">
    <property type="protein sequence ID" value="QEC78833.1"/>
    <property type="molecule type" value="Genomic_DNA"/>
</dbReference>
<dbReference type="KEGG" id="mgk:FSB76_23830"/>
<evidence type="ECO:0000256" key="1">
    <source>
        <dbReference type="SAM" id="Phobius"/>
    </source>
</evidence>
<evidence type="ECO:0000313" key="2">
    <source>
        <dbReference type="EMBL" id="QEC78833.1"/>
    </source>
</evidence>
<reference evidence="2 3" key="1">
    <citation type="journal article" date="2013" name="J. Microbiol.">
        <title>Mucilaginibacter ginsenosidivorax sp. nov., with ginsenoside converting activity isolated from sediment.</title>
        <authorList>
            <person name="Kim J.K."/>
            <person name="Choi T.E."/>
            <person name="Liu Q.M."/>
            <person name="Park H.Y."/>
            <person name="Yi T.H."/>
            <person name="Yoon M.H."/>
            <person name="Kim S.C."/>
            <person name="Im W.T."/>
        </authorList>
    </citation>
    <scope>NUCLEOTIDE SEQUENCE [LARGE SCALE GENOMIC DNA]</scope>
    <source>
        <strain evidence="2 3">KHI28</strain>
    </source>
</reference>
<name>A0A5B8W511_9SPHI</name>
<feature type="transmembrane region" description="Helical" evidence="1">
    <location>
        <begin position="195"/>
        <end position="214"/>
    </location>
</feature>
<dbReference type="OrthoDB" id="1253105at2"/>
<organism evidence="2 3">
    <name type="scientific">Mucilaginibacter ginsenosidivorax</name>
    <dbReference type="NCBI Taxonomy" id="862126"/>
    <lineage>
        <taxon>Bacteria</taxon>
        <taxon>Pseudomonadati</taxon>
        <taxon>Bacteroidota</taxon>
        <taxon>Sphingobacteriia</taxon>
        <taxon>Sphingobacteriales</taxon>
        <taxon>Sphingobacteriaceae</taxon>
        <taxon>Mucilaginibacter</taxon>
    </lineage>
</organism>
<keyword evidence="3" id="KW-1185">Reference proteome</keyword>
<dbReference type="AlphaFoldDB" id="A0A5B8W511"/>
<evidence type="ECO:0000313" key="3">
    <source>
        <dbReference type="Proteomes" id="UP000321362"/>
    </source>
</evidence>
<protein>
    <submittedName>
        <fullName evidence="2">Uncharacterized protein</fullName>
    </submittedName>
</protein>
<proteinExistence type="predicted"/>
<keyword evidence="1" id="KW-0812">Transmembrane</keyword>
<sequence length="218" mass="24436">MNTYQFKQTGGAKYASLRATWPFATLTVTQNQLSLNLSLYTLHFRPADVVSIEPYSDNFSSGGILINHIVPNYKTPVVFKPTGDAHETMAQIGKTGFLDNKAALQPDIDTQIIDLQSQGAFAMKIPAVIIIIVIWNALLIPQFYRVVAQNNPRDMFMGMRLATGFMALLCLTFIVSVPFRNLILKEGRTFKDIKMFIYFILAICSIMFLVSLLMPEVA</sequence>
<feature type="transmembrane region" description="Helical" evidence="1">
    <location>
        <begin position="164"/>
        <end position="183"/>
    </location>
</feature>